<organism evidence="2 3">
    <name type="scientific">Solanum commersonii</name>
    <name type="common">Commerson's wild potato</name>
    <name type="synonym">Commerson's nightshade</name>
    <dbReference type="NCBI Taxonomy" id="4109"/>
    <lineage>
        <taxon>Eukaryota</taxon>
        <taxon>Viridiplantae</taxon>
        <taxon>Streptophyta</taxon>
        <taxon>Embryophyta</taxon>
        <taxon>Tracheophyta</taxon>
        <taxon>Spermatophyta</taxon>
        <taxon>Magnoliopsida</taxon>
        <taxon>eudicotyledons</taxon>
        <taxon>Gunneridae</taxon>
        <taxon>Pentapetalae</taxon>
        <taxon>asterids</taxon>
        <taxon>lamiids</taxon>
        <taxon>Solanales</taxon>
        <taxon>Solanaceae</taxon>
        <taxon>Solanoideae</taxon>
        <taxon>Solaneae</taxon>
        <taxon>Solanum</taxon>
    </lineage>
</organism>
<accession>A0A9J6B7G4</accession>
<dbReference type="AlphaFoldDB" id="A0A9J6B7G4"/>
<keyword evidence="3" id="KW-1185">Reference proteome</keyword>
<evidence type="ECO:0000256" key="1">
    <source>
        <dbReference type="SAM" id="MobiDB-lite"/>
    </source>
</evidence>
<name>A0A9J6B7G4_SOLCO</name>
<protein>
    <submittedName>
        <fullName evidence="2">Uncharacterized protein</fullName>
    </submittedName>
</protein>
<evidence type="ECO:0000313" key="3">
    <source>
        <dbReference type="Proteomes" id="UP000824120"/>
    </source>
</evidence>
<proteinExistence type="predicted"/>
<gene>
    <name evidence="2" type="ORF">H5410_004357</name>
</gene>
<feature type="non-terminal residue" evidence="2">
    <location>
        <position position="74"/>
    </location>
</feature>
<sequence>GFILIELVPSNAYFASITDSPDGLNLAQSSNVLSPEGNDQVGDEKKQSACHRTVSRSSTKLPNDTKCEDAEGKS</sequence>
<dbReference type="Proteomes" id="UP000824120">
    <property type="component" value="Chromosome 1"/>
</dbReference>
<evidence type="ECO:0000313" key="2">
    <source>
        <dbReference type="EMBL" id="KAG5632640.1"/>
    </source>
</evidence>
<feature type="compositionally biased region" description="Basic and acidic residues" evidence="1">
    <location>
        <begin position="63"/>
        <end position="74"/>
    </location>
</feature>
<feature type="region of interest" description="Disordered" evidence="1">
    <location>
        <begin position="28"/>
        <end position="74"/>
    </location>
</feature>
<comment type="caution">
    <text evidence="2">The sequence shown here is derived from an EMBL/GenBank/DDBJ whole genome shotgun (WGS) entry which is preliminary data.</text>
</comment>
<reference evidence="2 3" key="1">
    <citation type="submission" date="2020-09" db="EMBL/GenBank/DDBJ databases">
        <title>De no assembly of potato wild relative species, Solanum commersonii.</title>
        <authorList>
            <person name="Cho K."/>
        </authorList>
    </citation>
    <scope>NUCLEOTIDE SEQUENCE [LARGE SCALE GENOMIC DNA]</scope>
    <source>
        <strain evidence="2">LZ3.2</strain>
        <tissue evidence="2">Leaf</tissue>
    </source>
</reference>
<dbReference type="EMBL" id="JACXVP010000001">
    <property type="protein sequence ID" value="KAG5632640.1"/>
    <property type="molecule type" value="Genomic_DNA"/>
</dbReference>